<keyword evidence="2" id="KW-0378">Hydrolase</keyword>
<dbReference type="EMBL" id="LAZR01042884">
    <property type="protein sequence ID" value="KKL08414.1"/>
    <property type="molecule type" value="Genomic_DNA"/>
</dbReference>
<dbReference type="PANTHER" id="PTHR45953:SF1">
    <property type="entry name" value="IDURONATE 2-SULFATASE"/>
    <property type="match status" value="1"/>
</dbReference>
<feature type="non-terminal residue" evidence="4">
    <location>
        <position position="1"/>
    </location>
</feature>
<dbReference type="Gene3D" id="3.40.720.10">
    <property type="entry name" value="Alkaline Phosphatase, subunit A"/>
    <property type="match status" value="1"/>
</dbReference>
<dbReference type="InterPro" id="IPR017850">
    <property type="entry name" value="Alkaline_phosphatase_core_sf"/>
</dbReference>
<dbReference type="GO" id="GO:0005737">
    <property type="term" value="C:cytoplasm"/>
    <property type="evidence" value="ECO:0007669"/>
    <property type="project" value="TreeGrafter"/>
</dbReference>
<dbReference type="Pfam" id="PF00884">
    <property type="entry name" value="Sulfatase"/>
    <property type="match status" value="1"/>
</dbReference>
<protein>
    <recommendedName>
        <fullName evidence="3">Sulfatase N-terminal domain-containing protein</fullName>
    </recommendedName>
</protein>
<gene>
    <name evidence="4" type="ORF">LCGC14_2576090</name>
</gene>
<dbReference type="SUPFAM" id="SSF53649">
    <property type="entry name" value="Alkaline phosphatase-like"/>
    <property type="match status" value="1"/>
</dbReference>
<name>A0A0F9AFV6_9ZZZZ</name>
<dbReference type="AlphaFoldDB" id="A0A0F9AFV6"/>
<dbReference type="PANTHER" id="PTHR45953">
    <property type="entry name" value="IDURONATE 2-SULFATASE"/>
    <property type="match status" value="1"/>
</dbReference>
<feature type="domain" description="Sulfatase N-terminal" evidence="3">
    <location>
        <begin position="4"/>
        <end position="98"/>
    </location>
</feature>
<evidence type="ECO:0000259" key="3">
    <source>
        <dbReference type="Pfam" id="PF00884"/>
    </source>
</evidence>
<keyword evidence="1" id="KW-0479">Metal-binding</keyword>
<proteinExistence type="predicted"/>
<organism evidence="4">
    <name type="scientific">marine sediment metagenome</name>
    <dbReference type="NCBI Taxonomy" id="412755"/>
    <lineage>
        <taxon>unclassified sequences</taxon>
        <taxon>metagenomes</taxon>
        <taxon>ecological metagenomes</taxon>
    </lineage>
</organism>
<accession>A0A0F9AFV6</accession>
<sequence length="228" mass="25916">AIRRIREYYLATITLVDSQIARIVETLEKNDLLESTIIIFTSDHGDHLGDHGLPFKSTFYESALMVPLIVRCPGMPEGKRNRSAVNWLDLHATFLKLAAIPVPDHVQGKEITPLLREPERILKTEAFSELLGSVMIRTETAKLVLCDDGEGELYVLTEEPLEVNNHYHNPDYRDLKEELSRRIMHHLLAHSRVRSFGGGRYGGDKQREECFNNIRKKLASGGYPGLIK</sequence>
<comment type="caution">
    <text evidence="4">The sequence shown here is derived from an EMBL/GenBank/DDBJ whole genome shotgun (WGS) entry which is preliminary data.</text>
</comment>
<evidence type="ECO:0000313" key="4">
    <source>
        <dbReference type="EMBL" id="KKL08414.1"/>
    </source>
</evidence>
<dbReference type="GO" id="GO:0046872">
    <property type="term" value="F:metal ion binding"/>
    <property type="evidence" value="ECO:0007669"/>
    <property type="project" value="UniProtKB-KW"/>
</dbReference>
<dbReference type="GO" id="GO:0008484">
    <property type="term" value="F:sulfuric ester hydrolase activity"/>
    <property type="evidence" value="ECO:0007669"/>
    <property type="project" value="TreeGrafter"/>
</dbReference>
<dbReference type="InterPro" id="IPR000917">
    <property type="entry name" value="Sulfatase_N"/>
</dbReference>
<evidence type="ECO:0000256" key="1">
    <source>
        <dbReference type="ARBA" id="ARBA00022723"/>
    </source>
</evidence>
<evidence type="ECO:0000256" key="2">
    <source>
        <dbReference type="ARBA" id="ARBA00022801"/>
    </source>
</evidence>
<reference evidence="4" key="1">
    <citation type="journal article" date="2015" name="Nature">
        <title>Complex archaea that bridge the gap between prokaryotes and eukaryotes.</title>
        <authorList>
            <person name="Spang A."/>
            <person name="Saw J.H."/>
            <person name="Jorgensen S.L."/>
            <person name="Zaremba-Niedzwiedzka K."/>
            <person name="Martijn J."/>
            <person name="Lind A.E."/>
            <person name="van Eijk R."/>
            <person name="Schleper C."/>
            <person name="Guy L."/>
            <person name="Ettema T.J."/>
        </authorList>
    </citation>
    <scope>NUCLEOTIDE SEQUENCE</scope>
</reference>